<dbReference type="STRING" id="1236989.JCM15548_12880"/>
<comment type="caution">
    <text evidence="3">The sequence shown here is derived from an EMBL/GenBank/DDBJ whole genome shotgun (WGS) entry which is preliminary data.</text>
</comment>
<keyword evidence="1" id="KW-0732">Signal</keyword>
<dbReference type="EMBL" id="BAZW01000026">
    <property type="protein sequence ID" value="GAO30593.1"/>
    <property type="molecule type" value="Genomic_DNA"/>
</dbReference>
<organism evidence="3 4">
    <name type="scientific">Geofilum rubicundum JCM 15548</name>
    <dbReference type="NCBI Taxonomy" id="1236989"/>
    <lineage>
        <taxon>Bacteria</taxon>
        <taxon>Pseudomonadati</taxon>
        <taxon>Bacteroidota</taxon>
        <taxon>Bacteroidia</taxon>
        <taxon>Marinilabiliales</taxon>
        <taxon>Marinilabiliaceae</taxon>
        <taxon>Geofilum</taxon>
    </lineage>
</organism>
<dbReference type="NCBIfam" id="TIGR02145">
    <property type="entry name" value="Fib_succ_major"/>
    <property type="match status" value="1"/>
</dbReference>
<keyword evidence="4" id="KW-1185">Reference proteome</keyword>
<dbReference type="AlphaFoldDB" id="A0A0E9LZ63"/>
<feature type="chain" id="PRO_5002428652" evidence="1">
    <location>
        <begin position="20"/>
        <end position="419"/>
    </location>
</feature>
<dbReference type="InterPro" id="IPR011871">
    <property type="entry name" value="Fib_succ_major"/>
</dbReference>
<feature type="domain" description="Fibrobacter succinogenes major paralogous" evidence="2">
    <location>
        <begin position="229"/>
        <end position="417"/>
    </location>
</feature>
<dbReference type="Pfam" id="PF09603">
    <property type="entry name" value="Fib_succ_major"/>
    <property type="match status" value="1"/>
</dbReference>
<accession>A0A0E9LZ63</accession>
<evidence type="ECO:0000313" key="3">
    <source>
        <dbReference type="EMBL" id="GAO30593.1"/>
    </source>
</evidence>
<feature type="signal peptide" evidence="1">
    <location>
        <begin position="1"/>
        <end position="19"/>
    </location>
</feature>
<dbReference type="RefSeq" id="WP_062125681.1">
    <property type="nucleotide sequence ID" value="NZ_BAZW01000026.1"/>
</dbReference>
<name>A0A0E9LZ63_9BACT</name>
<protein>
    <submittedName>
        <fullName evidence="3">SclB protein</fullName>
    </submittedName>
</protein>
<dbReference type="OrthoDB" id="9805760at2"/>
<evidence type="ECO:0000256" key="1">
    <source>
        <dbReference type="SAM" id="SignalP"/>
    </source>
</evidence>
<sequence length="419" mass="46899">MVRCALGLICFLSGSWAISQPLSLDFEAEGAAAYLDEVEVMNLNSGSRVSVFNGEYLWLGGSGGDLQNDSISDMVVSPDMAAGACDIAFALARPGYVFLSISDAMGRVVVNEERELPRGQHQLRVEGLRSGAYKVSLMTPHAEHTHWIRSDARLAANKVLVVWSKQAASPQEQTKMAISWPYATGDRLLMKGMAGEMVHYVTLVPTKDSVVVFQFMPCVDGDKNAYATVEIGGRFWMAENLRTTHLVSGEELPEVRDNNDWQDLALPAYCWYQNNDHHRYQYGALYNWYAVSDAGLCPQGWRLPTDEDWLELEKVMDPAIDVTSATGWRGKDGALKMKTLRGWNGQKGTNLFGFSALPAGRRSHEGHFNSVGDYAYWWTASPRDEENAWSRYILPDYDYLYRGSFSKKYGFSVRCVRGD</sequence>
<dbReference type="Proteomes" id="UP000032900">
    <property type="component" value="Unassembled WGS sequence"/>
</dbReference>
<gene>
    <name evidence="3" type="ORF">JCM15548_12880</name>
</gene>
<evidence type="ECO:0000259" key="2">
    <source>
        <dbReference type="Pfam" id="PF09603"/>
    </source>
</evidence>
<evidence type="ECO:0000313" key="4">
    <source>
        <dbReference type="Proteomes" id="UP000032900"/>
    </source>
</evidence>
<reference evidence="3 4" key="1">
    <citation type="journal article" date="2015" name="Microbes Environ.">
        <title>Distribution and evolution of nitrogen fixation genes in the phylum bacteroidetes.</title>
        <authorList>
            <person name="Inoue J."/>
            <person name="Oshima K."/>
            <person name="Suda W."/>
            <person name="Sakamoto M."/>
            <person name="Iino T."/>
            <person name="Noda S."/>
            <person name="Hongoh Y."/>
            <person name="Hattori M."/>
            <person name="Ohkuma M."/>
        </authorList>
    </citation>
    <scope>NUCLEOTIDE SEQUENCE [LARGE SCALE GENOMIC DNA]</scope>
    <source>
        <strain evidence="3">JCM 15548</strain>
    </source>
</reference>
<proteinExistence type="predicted"/>